<name>D0KXZ3_HALNC</name>
<gene>
    <name evidence="4" type="ordered locus">Hneap_0459</name>
</gene>
<dbReference type="EMBL" id="CP001801">
    <property type="protein sequence ID" value="ACX95316.1"/>
    <property type="molecule type" value="Genomic_DNA"/>
</dbReference>
<dbReference type="Proteomes" id="UP000009102">
    <property type="component" value="Chromosome"/>
</dbReference>
<evidence type="ECO:0000259" key="2">
    <source>
        <dbReference type="Pfam" id="PF09722"/>
    </source>
</evidence>
<dbReference type="InterPro" id="IPR011979">
    <property type="entry name" value="Antitox_Xre"/>
</dbReference>
<protein>
    <submittedName>
        <fullName evidence="4">Uncharacterized protein</fullName>
    </submittedName>
</protein>
<feature type="domain" description="Antitoxin Xre/MbcA/ParS-like toxin-binding" evidence="2">
    <location>
        <begin position="111"/>
        <end position="162"/>
    </location>
</feature>
<accession>D0KXZ3</accession>
<evidence type="ECO:0000313" key="5">
    <source>
        <dbReference type="Proteomes" id="UP000009102"/>
    </source>
</evidence>
<dbReference type="STRING" id="555778.Hneap_0459"/>
<dbReference type="KEGG" id="hna:Hneap_0459"/>
<dbReference type="Pfam" id="PF09722">
    <property type="entry name" value="Xre_MbcA_ParS_C"/>
    <property type="match status" value="1"/>
</dbReference>
<evidence type="ECO:0000313" key="4">
    <source>
        <dbReference type="EMBL" id="ACX95316.1"/>
    </source>
</evidence>
<dbReference type="Pfam" id="PF20432">
    <property type="entry name" value="Xre-like-HTH"/>
    <property type="match status" value="1"/>
</dbReference>
<dbReference type="eggNOG" id="COG5642">
    <property type="taxonomic scope" value="Bacteria"/>
</dbReference>
<dbReference type="NCBIfam" id="TIGR02293">
    <property type="entry name" value="TAS_TIGR02293"/>
    <property type="match status" value="1"/>
</dbReference>
<keyword evidence="5" id="KW-1185">Reference proteome</keyword>
<dbReference type="InterPro" id="IPR024467">
    <property type="entry name" value="Xre/MbcA/ParS-like_toxin-bd"/>
</dbReference>
<sequence>MSTTADITDNGPSKVERFRPSRTRQSGPTRVTDVVELYVPHAHGAELVRFIHQGLDLRIVKDASASINVPQTVFLHWSGIKPHNLKRRAKSGTLSAAEGESALRVMRVYEAAVNLFEGDTDAAKSWLETPAPALGGTKPGDLLHSETGAVEVMDLITRIEYGVYS</sequence>
<dbReference type="AlphaFoldDB" id="D0KXZ3"/>
<dbReference type="InterPro" id="IPR046847">
    <property type="entry name" value="Xre-like_HTH"/>
</dbReference>
<reference evidence="4 5" key="1">
    <citation type="submission" date="2009-10" db="EMBL/GenBank/DDBJ databases">
        <title>Complete sequence of Halothiobacillus neapolitanus c2.</title>
        <authorList>
            <consortium name="US DOE Joint Genome Institute"/>
            <person name="Lucas S."/>
            <person name="Copeland A."/>
            <person name="Lapidus A."/>
            <person name="Glavina del Rio T."/>
            <person name="Tice H."/>
            <person name="Bruce D."/>
            <person name="Goodwin L."/>
            <person name="Pitluck S."/>
            <person name="Davenport K."/>
            <person name="Brettin T."/>
            <person name="Detter J.C."/>
            <person name="Han C."/>
            <person name="Tapia R."/>
            <person name="Larimer F."/>
            <person name="Land M."/>
            <person name="Hauser L."/>
            <person name="Kyrpides N."/>
            <person name="Mikhailova N."/>
            <person name="Kerfeld C."/>
            <person name="Cannon G."/>
            <person name="Heinhort S."/>
        </authorList>
    </citation>
    <scope>NUCLEOTIDE SEQUENCE [LARGE SCALE GENOMIC DNA]</scope>
    <source>
        <strain evidence="5">ATCC 23641 / c2</strain>
    </source>
</reference>
<dbReference type="GO" id="GO:0003677">
    <property type="term" value="F:DNA binding"/>
    <property type="evidence" value="ECO:0007669"/>
    <property type="project" value="InterPro"/>
</dbReference>
<evidence type="ECO:0000256" key="1">
    <source>
        <dbReference type="SAM" id="MobiDB-lite"/>
    </source>
</evidence>
<organism evidence="4 5">
    <name type="scientific">Halothiobacillus neapolitanus (strain ATCC 23641 / DSM 15147 / CIP 104769 / NCIMB 8539 / c2)</name>
    <name type="common">Thiobacillus neapolitanus</name>
    <dbReference type="NCBI Taxonomy" id="555778"/>
    <lineage>
        <taxon>Bacteria</taxon>
        <taxon>Pseudomonadati</taxon>
        <taxon>Pseudomonadota</taxon>
        <taxon>Gammaproteobacteria</taxon>
        <taxon>Chromatiales</taxon>
        <taxon>Halothiobacillaceae</taxon>
        <taxon>Halothiobacillus</taxon>
    </lineage>
</organism>
<evidence type="ECO:0000259" key="3">
    <source>
        <dbReference type="Pfam" id="PF20432"/>
    </source>
</evidence>
<proteinExistence type="predicted"/>
<feature type="compositionally biased region" description="Polar residues" evidence="1">
    <location>
        <begin position="1"/>
        <end position="11"/>
    </location>
</feature>
<dbReference type="HOGENOM" id="CLU_109353_4_2_6"/>
<feature type="region of interest" description="Disordered" evidence="1">
    <location>
        <begin position="1"/>
        <end position="27"/>
    </location>
</feature>
<feature type="domain" description="Antitoxin Xre-like helix-turn-helix" evidence="3">
    <location>
        <begin position="46"/>
        <end position="107"/>
    </location>
</feature>